<comment type="caution">
    <text evidence="4">The sequence shown here is derived from an EMBL/GenBank/DDBJ whole genome shotgun (WGS) entry which is preliminary data.</text>
</comment>
<dbReference type="Pfam" id="PF00912">
    <property type="entry name" value="Transgly"/>
    <property type="match status" value="1"/>
</dbReference>
<dbReference type="InterPro" id="IPR001264">
    <property type="entry name" value="Glyco_trans_51"/>
</dbReference>
<sequence>MLIAGEDKRFRYHIGVDVIAIFRAAMHNILGKREGGSTINQQLVRVLTGMNEPTLYRKILEIILAIKVDHYVDKKTIALLYLNKAYYGFNFYNLDKILRKYGCDKYSIFNPKLGAEIVARLKYPEPRNKESFKIKKIKKRVDYLLKLYNKSFYRLVYEY</sequence>
<dbReference type="PANTHER" id="PTHR32282">
    <property type="entry name" value="BINDING PROTEIN TRANSPEPTIDASE, PUTATIVE-RELATED"/>
    <property type="match status" value="1"/>
</dbReference>
<gene>
    <name evidence="4" type="ORF">NG821_08820</name>
</gene>
<dbReference type="Gene3D" id="1.10.3810.10">
    <property type="entry name" value="Biosynthetic peptidoglycan transglycosylase-like"/>
    <property type="match status" value="1"/>
</dbReference>
<dbReference type="InterPro" id="IPR050396">
    <property type="entry name" value="Glycosyltr_51/Transpeptidase"/>
</dbReference>
<keyword evidence="2" id="KW-0808">Transferase</keyword>
<dbReference type="PANTHER" id="PTHR32282:SF15">
    <property type="entry name" value="PENICILLIN-BINDING PROTEIN 1C"/>
    <property type="match status" value="1"/>
</dbReference>
<evidence type="ECO:0000313" key="5">
    <source>
        <dbReference type="Proteomes" id="UP001204015"/>
    </source>
</evidence>
<dbReference type="Proteomes" id="UP001204015">
    <property type="component" value="Unassembled WGS sequence"/>
</dbReference>
<reference evidence="4 5" key="1">
    <citation type="submission" date="2022-06" db="EMBL/GenBank/DDBJ databases">
        <title>A taxonomic note on the genus Prevotella: Description of four novel genera and emended description of the genera Hallella and Xylanibacter.</title>
        <authorList>
            <person name="Hitch T.C.A."/>
        </authorList>
    </citation>
    <scope>NUCLEOTIDE SEQUENCE [LARGE SCALE GENOMIC DNA]</scope>
    <source>
        <strain evidence="4 5">DSM 100619</strain>
    </source>
</reference>
<name>A0ABT1BXZ8_9BACT</name>
<evidence type="ECO:0000256" key="1">
    <source>
        <dbReference type="ARBA" id="ARBA00004752"/>
    </source>
</evidence>
<dbReference type="EMBL" id="JAMXLY010000033">
    <property type="protein sequence ID" value="MCO6025936.1"/>
    <property type="molecule type" value="Genomic_DNA"/>
</dbReference>
<evidence type="ECO:0000313" key="4">
    <source>
        <dbReference type="EMBL" id="MCO6025936.1"/>
    </source>
</evidence>
<proteinExistence type="predicted"/>
<dbReference type="InterPro" id="IPR023346">
    <property type="entry name" value="Lysozyme-like_dom_sf"/>
</dbReference>
<accession>A0ABT1BXZ8</accession>
<feature type="domain" description="Glycosyl transferase family 51" evidence="3">
    <location>
        <begin position="2"/>
        <end position="146"/>
    </location>
</feature>
<evidence type="ECO:0000259" key="3">
    <source>
        <dbReference type="Pfam" id="PF00912"/>
    </source>
</evidence>
<comment type="pathway">
    <text evidence="1">Cell wall biogenesis; peptidoglycan biosynthesis.</text>
</comment>
<organism evidence="4 5">
    <name type="scientific">Segatella cerevisiae</name>
    <dbReference type="NCBI Taxonomy" id="2053716"/>
    <lineage>
        <taxon>Bacteria</taxon>
        <taxon>Pseudomonadati</taxon>
        <taxon>Bacteroidota</taxon>
        <taxon>Bacteroidia</taxon>
        <taxon>Bacteroidales</taxon>
        <taxon>Prevotellaceae</taxon>
        <taxon>Segatella</taxon>
    </lineage>
</organism>
<dbReference type="SUPFAM" id="SSF53955">
    <property type="entry name" value="Lysozyme-like"/>
    <property type="match status" value="1"/>
</dbReference>
<keyword evidence="5" id="KW-1185">Reference proteome</keyword>
<protein>
    <submittedName>
        <fullName evidence="4">Transglycosylase domain-containing protein</fullName>
    </submittedName>
</protein>
<dbReference type="InterPro" id="IPR036950">
    <property type="entry name" value="PBP_transglycosylase"/>
</dbReference>
<evidence type="ECO:0000256" key="2">
    <source>
        <dbReference type="ARBA" id="ARBA00022679"/>
    </source>
</evidence>